<dbReference type="OrthoDB" id="5729906at2"/>
<dbReference type="Gene3D" id="2.60.120.10">
    <property type="entry name" value="Jelly Rolls"/>
    <property type="match status" value="1"/>
</dbReference>
<proteinExistence type="predicted"/>
<dbReference type="PROSITE" id="PS50042">
    <property type="entry name" value="CNMP_BINDING_3"/>
    <property type="match status" value="1"/>
</dbReference>
<evidence type="ECO:0000313" key="3">
    <source>
        <dbReference type="Proteomes" id="UP000029444"/>
    </source>
</evidence>
<comment type="caution">
    <text evidence="2">The sequence shown here is derived from an EMBL/GenBank/DDBJ whole genome shotgun (WGS) entry which is preliminary data.</text>
</comment>
<keyword evidence="3" id="KW-1185">Reference proteome</keyword>
<name>A0A095SQL8_9GAMM</name>
<sequence>MEKANNNDYGQERARQLLSGVPFFNEIDRDDAEQFDLLESKTQLWLAGPGDAVIREGDVDSTLYFLLRGQLEVLGDSPAAAPLYYVSPGEVFGTLSMLLGTPRSADIRVSDNSREAVIASLDFNDFSEDDSPYTLTTRLAFFHMIVHHIRWTLEVKRMANPDHELVQSMRKLPVFHGEKGSEEELRSLREQAQGLAELLCRWNEEGQGNTGALQLT</sequence>
<reference evidence="2 3" key="1">
    <citation type="submission" date="2012-09" db="EMBL/GenBank/DDBJ databases">
        <title>Genome Sequence of alkane-degrading Bacterium Alcanivorax sp. 19-m-6.</title>
        <authorList>
            <person name="Lai Q."/>
            <person name="Shao Z."/>
        </authorList>
    </citation>
    <scope>NUCLEOTIDE SEQUENCE [LARGE SCALE GENOMIC DNA]</scope>
    <source>
        <strain evidence="2 3">19-m-6</strain>
    </source>
</reference>
<organism evidence="2 3">
    <name type="scientific">Alcanivorax nanhaiticus</name>
    <dbReference type="NCBI Taxonomy" id="1177154"/>
    <lineage>
        <taxon>Bacteria</taxon>
        <taxon>Pseudomonadati</taxon>
        <taxon>Pseudomonadota</taxon>
        <taxon>Gammaproteobacteria</taxon>
        <taxon>Oceanospirillales</taxon>
        <taxon>Alcanivoracaceae</taxon>
        <taxon>Alcanivorax</taxon>
    </lineage>
</organism>
<accession>A0A095SQL8</accession>
<dbReference type="InterPro" id="IPR018490">
    <property type="entry name" value="cNMP-bd_dom_sf"/>
</dbReference>
<evidence type="ECO:0000313" key="2">
    <source>
        <dbReference type="EMBL" id="KGD66614.1"/>
    </source>
</evidence>
<protein>
    <recommendedName>
        <fullName evidence="1">Cyclic nucleotide-binding domain-containing protein</fullName>
    </recommendedName>
</protein>
<dbReference type="STRING" id="1177154.Y5S_00281"/>
<gene>
    <name evidence="2" type="ORF">Y5S_00281</name>
</gene>
<dbReference type="SUPFAM" id="SSF51206">
    <property type="entry name" value="cAMP-binding domain-like"/>
    <property type="match status" value="1"/>
</dbReference>
<dbReference type="CDD" id="cd00038">
    <property type="entry name" value="CAP_ED"/>
    <property type="match status" value="1"/>
</dbReference>
<dbReference type="Proteomes" id="UP000029444">
    <property type="component" value="Unassembled WGS sequence"/>
</dbReference>
<feature type="domain" description="Cyclic nucleotide-binding" evidence="1">
    <location>
        <begin position="23"/>
        <end position="128"/>
    </location>
</feature>
<dbReference type="Pfam" id="PF00027">
    <property type="entry name" value="cNMP_binding"/>
    <property type="match status" value="1"/>
</dbReference>
<evidence type="ECO:0000259" key="1">
    <source>
        <dbReference type="PROSITE" id="PS50042"/>
    </source>
</evidence>
<dbReference type="EMBL" id="ARXV01000001">
    <property type="protein sequence ID" value="KGD66614.1"/>
    <property type="molecule type" value="Genomic_DNA"/>
</dbReference>
<dbReference type="PATRIC" id="fig|1177154.3.peg.282"/>
<dbReference type="SMART" id="SM00100">
    <property type="entry name" value="cNMP"/>
    <property type="match status" value="1"/>
</dbReference>
<dbReference type="InterPro" id="IPR014710">
    <property type="entry name" value="RmlC-like_jellyroll"/>
</dbReference>
<dbReference type="InterPro" id="IPR000595">
    <property type="entry name" value="cNMP-bd_dom"/>
</dbReference>
<dbReference type="RefSeq" id="WP_035229651.1">
    <property type="nucleotide sequence ID" value="NZ_ARXV01000001.1"/>
</dbReference>
<dbReference type="eggNOG" id="COG0664">
    <property type="taxonomic scope" value="Bacteria"/>
</dbReference>
<dbReference type="AlphaFoldDB" id="A0A095SQL8"/>